<evidence type="ECO:0000313" key="13">
    <source>
        <dbReference type="EMBL" id="STZ10565.1"/>
    </source>
</evidence>
<comment type="subcellular location">
    <subcellularLocation>
        <location evidence="8">Cytoplasm</location>
    </subcellularLocation>
</comment>
<dbReference type="UniPathway" id="UPA00028">
    <property type="reaction ID" value="UER00003"/>
</dbReference>
<dbReference type="GO" id="GO:0008168">
    <property type="term" value="F:methyltransferase activity"/>
    <property type="evidence" value="ECO:0007669"/>
    <property type="project" value="UniProtKB-KW"/>
</dbReference>
<evidence type="ECO:0000256" key="11">
    <source>
        <dbReference type="PIRSR" id="PIRSR000388-3"/>
    </source>
</evidence>
<keyword evidence="14" id="KW-1185">Reference proteome</keyword>
<evidence type="ECO:0000256" key="1">
    <source>
        <dbReference type="ARBA" id="ARBA00005033"/>
    </source>
</evidence>
<dbReference type="PANTHER" id="PTHR20881:SF0">
    <property type="entry name" value="3-METHYL-2-OXOBUTANOATE HYDROXYMETHYLTRANSFERASE"/>
    <property type="match status" value="1"/>
</dbReference>
<gene>
    <name evidence="8 13" type="primary">panB</name>
    <name evidence="12" type="ORF">B0181_01925</name>
    <name evidence="13" type="ORF">NCTC10293_00906</name>
</gene>
<feature type="binding site" evidence="8 11">
    <location>
        <position position="53"/>
    </location>
    <ligand>
        <name>Mg(2+)</name>
        <dbReference type="ChEBI" id="CHEBI:18420"/>
    </ligand>
</feature>
<proteinExistence type="inferred from homology"/>
<dbReference type="Gene3D" id="3.20.20.60">
    <property type="entry name" value="Phosphoenolpyruvate-binding domains"/>
    <property type="match status" value="1"/>
</dbReference>
<dbReference type="NCBIfam" id="TIGR00222">
    <property type="entry name" value="panB"/>
    <property type="match status" value="1"/>
</dbReference>
<feature type="active site" description="Proton acceptor" evidence="8 9">
    <location>
        <position position="189"/>
    </location>
</feature>
<dbReference type="GO" id="GO:0003864">
    <property type="term" value="F:3-methyl-2-oxobutanoate hydroxymethyltransferase activity"/>
    <property type="evidence" value="ECO:0007669"/>
    <property type="project" value="UniProtKB-UniRule"/>
</dbReference>
<accession>A0A1T0A9G4</accession>
<dbReference type="SUPFAM" id="SSF51621">
    <property type="entry name" value="Phosphoenolpyruvate/pyruvate domain"/>
    <property type="match status" value="1"/>
</dbReference>
<evidence type="ECO:0000313" key="15">
    <source>
        <dbReference type="Proteomes" id="UP000255279"/>
    </source>
</evidence>
<evidence type="ECO:0000256" key="6">
    <source>
        <dbReference type="ARBA" id="ARBA00022723"/>
    </source>
</evidence>
<keyword evidence="6 8" id="KW-0479">Metal-binding</keyword>
<name>A0A1T0A9G4_9GAMM</name>
<keyword evidence="5 8" id="KW-0808">Transferase</keyword>
<comment type="similarity">
    <text evidence="2 8">Belongs to the PanB family.</text>
</comment>
<comment type="catalytic activity">
    <reaction evidence="8">
        <text>(6R)-5,10-methylene-5,6,7,8-tetrahydrofolate + 3-methyl-2-oxobutanoate + H2O = 2-dehydropantoate + (6S)-5,6,7,8-tetrahydrofolate</text>
        <dbReference type="Rhea" id="RHEA:11824"/>
        <dbReference type="ChEBI" id="CHEBI:11561"/>
        <dbReference type="ChEBI" id="CHEBI:11851"/>
        <dbReference type="ChEBI" id="CHEBI:15377"/>
        <dbReference type="ChEBI" id="CHEBI:15636"/>
        <dbReference type="ChEBI" id="CHEBI:57453"/>
        <dbReference type="EC" id="2.1.2.11"/>
    </reaction>
</comment>
<dbReference type="GO" id="GO:0015940">
    <property type="term" value="P:pantothenate biosynthetic process"/>
    <property type="evidence" value="ECO:0007669"/>
    <property type="project" value="UniProtKB-UniRule"/>
</dbReference>
<keyword evidence="12" id="KW-0489">Methyltransferase</keyword>
<dbReference type="EMBL" id="MUXU01000015">
    <property type="protein sequence ID" value="OOR92366.1"/>
    <property type="molecule type" value="Genomic_DNA"/>
</dbReference>
<feature type="binding site" evidence="8 10">
    <location>
        <position position="92"/>
    </location>
    <ligand>
        <name>3-methyl-2-oxobutanoate</name>
        <dbReference type="ChEBI" id="CHEBI:11851"/>
    </ligand>
</feature>
<dbReference type="GO" id="GO:0005737">
    <property type="term" value="C:cytoplasm"/>
    <property type="evidence" value="ECO:0007669"/>
    <property type="project" value="UniProtKB-SubCell"/>
</dbReference>
<dbReference type="RefSeq" id="WP_078275805.1">
    <property type="nucleotide sequence ID" value="NZ_MUXU01000015.1"/>
</dbReference>
<evidence type="ECO:0000256" key="7">
    <source>
        <dbReference type="ARBA" id="ARBA00056497"/>
    </source>
</evidence>
<dbReference type="Pfam" id="PF02548">
    <property type="entry name" value="Pantoate_transf"/>
    <property type="match status" value="1"/>
</dbReference>
<dbReference type="EMBL" id="UGQE01000001">
    <property type="protein sequence ID" value="STZ10565.1"/>
    <property type="molecule type" value="Genomic_DNA"/>
</dbReference>
<evidence type="ECO:0000256" key="8">
    <source>
        <dbReference type="HAMAP-Rule" id="MF_00156"/>
    </source>
</evidence>
<keyword evidence="8 11" id="KW-0460">Magnesium</keyword>
<evidence type="ECO:0000313" key="12">
    <source>
        <dbReference type="EMBL" id="OOR92366.1"/>
    </source>
</evidence>
<dbReference type="InterPro" id="IPR040442">
    <property type="entry name" value="Pyrv_kinase-like_dom_sf"/>
</dbReference>
<keyword evidence="8" id="KW-0963">Cytoplasm</keyword>
<feature type="binding site" evidence="8 11">
    <location>
        <position position="92"/>
    </location>
    <ligand>
        <name>Mg(2+)</name>
        <dbReference type="ChEBI" id="CHEBI:18420"/>
    </ligand>
</feature>
<dbReference type="CDD" id="cd06557">
    <property type="entry name" value="KPHMT-like"/>
    <property type="match status" value="1"/>
</dbReference>
<evidence type="ECO:0000256" key="9">
    <source>
        <dbReference type="PIRSR" id="PIRSR000388-1"/>
    </source>
</evidence>
<dbReference type="AlphaFoldDB" id="A0A1T0A9G4"/>
<organism evidence="12 14">
    <name type="scientific">Moraxella caviae</name>
    <dbReference type="NCBI Taxonomy" id="34060"/>
    <lineage>
        <taxon>Bacteria</taxon>
        <taxon>Pseudomonadati</taxon>
        <taxon>Pseudomonadota</taxon>
        <taxon>Gammaproteobacteria</taxon>
        <taxon>Moraxellales</taxon>
        <taxon>Moraxellaceae</taxon>
        <taxon>Moraxella</taxon>
    </lineage>
</organism>
<dbReference type="InterPro" id="IPR015813">
    <property type="entry name" value="Pyrv/PenolPyrv_kinase-like_dom"/>
</dbReference>
<dbReference type="HAMAP" id="MF_00156">
    <property type="entry name" value="PanB"/>
    <property type="match status" value="1"/>
</dbReference>
<evidence type="ECO:0000256" key="5">
    <source>
        <dbReference type="ARBA" id="ARBA00022679"/>
    </source>
</evidence>
<comment type="pathway">
    <text evidence="1 8">Cofactor biosynthesis; (R)-pantothenate biosynthesis; (R)-pantoate from 3-methyl-2-oxobutanoate: step 1/2.</text>
</comment>
<dbReference type="OrthoDB" id="9781789at2"/>
<dbReference type="Proteomes" id="UP000190435">
    <property type="component" value="Unassembled WGS sequence"/>
</dbReference>
<comment type="function">
    <text evidence="7 8">Catalyzes the reversible reaction in which hydroxymethyl group from 5,10-methylenetetrahydrofolate is transferred onto alpha-ketoisovalerate to form ketopantoate.</text>
</comment>
<dbReference type="InterPro" id="IPR003700">
    <property type="entry name" value="Pantoate_hydroxy_MeTrfase"/>
</dbReference>
<dbReference type="Proteomes" id="UP000255279">
    <property type="component" value="Unassembled WGS sequence"/>
</dbReference>
<reference evidence="12 14" key="1">
    <citation type="submission" date="2017-02" db="EMBL/GenBank/DDBJ databases">
        <title>Draft genome sequence of Moraxella caviae CCUG 355 type strain.</title>
        <authorList>
            <person name="Engstrom-Jakobsson H."/>
            <person name="Salva-Serra F."/>
            <person name="Thorell K."/>
            <person name="Gonzales-Siles L."/>
            <person name="Karlsson R."/>
            <person name="Boulund F."/>
            <person name="Engstrand L."/>
            <person name="Moore E."/>
        </authorList>
    </citation>
    <scope>NUCLEOTIDE SEQUENCE [LARGE SCALE GENOMIC DNA]</scope>
    <source>
        <strain evidence="12 14">CCUG 355</strain>
    </source>
</reference>
<evidence type="ECO:0000256" key="10">
    <source>
        <dbReference type="PIRSR" id="PIRSR000388-2"/>
    </source>
</evidence>
<dbReference type="FunFam" id="3.20.20.60:FF:000003">
    <property type="entry name" value="3-methyl-2-oxobutanoate hydroxymethyltransferase"/>
    <property type="match status" value="1"/>
</dbReference>
<feature type="binding site" evidence="8 10">
    <location>
        <begin position="53"/>
        <end position="54"/>
    </location>
    <ligand>
        <name>3-methyl-2-oxobutanoate</name>
        <dbReference type="ChEBI" id="CHEBI:11851"/>
    </ligand>
</feature>
<dbReference type="EC" id="2.1.2.11" evidence="8"/>
<dbReference type="PANTHER" id="PTHR20881">
    <property type="entry name" value="3-METHYL-2-OXOBUTANOATE HYDROXYMETHYLTRANSFERASE"/>
    <property type="match status" value="1"/>
</dbReference>
<dbReference type="NCBIfam" id="NF001452">
    <property type="entry name" value="PRK00311.1"/>
    <property type="match status" value="1"/>
</dbReference>
<evidence type="ECO:0000313" key="14">
    <source>
        <dbReference type="Proteomes" id="UP000190435"/>
    </source>
</evidence>
<comment type="subunit">
    <text evidence="3 8">Homodecamer; pentamer of dimers.</text>
</comment>
<evidence type="ECO:0000256" key="4">
    <source>
        <dbReference type="ARBA" id="ARBA00022655"/>
    </source>
</evidence>
<evidence type="ECO:0000256" key="2">
    <source>
        <dbReference type="ARBA" id="ARBA00008676"/>
    </source>
</evidence>
<protein>
    <recommendedName>
        <fullName evidence="8">3-methyl-2-oxobutanoate hydroxymethyltransferase</fullName>
        <ecNumber evidence="8">2.1.2.11</ecNumber>
    </recommendedName>
    <alternativeName>
        <fullName evidence="8">Ketopantoate hydroxymethyltransferase</fullName>
        <shortName evidence="8">KPHMT</shortName>
    </alternativeName>
</protein>
<sequence>MTYATNADNPPITLATLAKYKAAGEKFSCLTCYDASFAHAMKQAGIESILVGDSLGMVVQGHDSTLPVTVADIAYHTAAIKRSNPNALILADMPFLSYASVQDGIDGARTLMQAGANVVKVEGGSELAELIGVLGKAGVPVCAHLGLTPQLVNVFGGYKVQGKTAEAAEKLFADCQTLVAAGAAMLLLECVPATLAKKITASVPVPVIGIGAGVDTDGQVLVMHDMLGVYTRKPAKFVHNFLTDTANETHDIIGTFAAYHRAVKDKTFPSEAHSF</sequence>
<evidence type="ECO:0000256" key="3">
    <source>
        <dbReference type="ARBA" id="ARBA00011424"/>
    </source>
</evidence>
<dbReference type="PIRSF" id="PIRSF000388">
    <property type="entry name" value="Pantoate_hydroxy_MeTrfase"/>
    <property type="match status" value="1"/>
</dbReference>
<feature type="binding site" evidence="8 11">
    <location>
        <position position="122"/>
    </location>
    <ligand>
        <name>Mg(2+)</name>
        <dbReference type="ChEBI" id="CHEBI:18420"/>
    </ligand>
</feature>
<reference evidence="13 15" key="2">
    <citation type="submission" date="2018-06" db="EMBL/GenBank/DDBJ databases">
        <authorList>
            <consortium name="Pathogen Informatics"/>
            <person name="Doyle S."/>
        </authorList>
    </citation>
    <scope>NUCLEOTIDE SEQUENCE [LARGE SCALE GENOMIC DNA]</scope>
    <source>
        <strain evidence="13 15">NCTC10293</strain>
    </source>
</reference>
<dbReference type="GO" id="GO:0000287">
    <property type="term" value="F:magnesium ion binding"/>
    <property type="evidence" value="ECO:0007669"/>
    <property type="project" value="TreeGrafter"/>
</dbReference>
<feature type="binding site" evidence="8 10">
    <location>
        <position position="120"/>
    </location>
    <ligand>
        <name>3-methyl-2-oxobutanoate</name>
        <dbReference type="ChEBI" id="CHEBI:11851"/>
    </ligand>
</feature>
<dbReference type="GO" id="GO:0032259">
    <property type="term" value="P:methylation"/>
    <property type="evidence" value="ECO:0007669"/>
    <property type="project" value="UniProtKB-KW"/>
</dbReference>
<dbReference type="STRING" id="34060.B0181_01925"/>
<keyword evidence="4 8" id="KW-0566">Pantothenate biosynthesis</keyword>
<comment type="cofactor">
    <cofactor evidence="8 11">
        <name>Mg(2+)</name>
        <dbReference type="ChEBI" id="CHEBI:18420"/>
    </cofactor>
    <text evidence="8 11">Binds 1 Mg(2+) ion per subunit.</text>
</comment>